<accession>A0A814EH85</accession>
<dbReference type="PROSITE" id="PS50948">
    <property type="entry name" value="PAN"/>
    <property type="match status" value="1"/>
</dbReference>
<dbReference type="InterPro" id="IPR003609">
    <property type="entry name" value="Pan_app"/>
</dbReference>
<reference evidence="4" key="1">
    <citation type="submission" date="2021-02" db="EMBL/GenBank/DDBJ databases">
        <authorList>
            <person name="Nowell W R."/>
        </authorList>
    </citation>
    <scope>NUCLEOTIDE SEQUENCE</scope>
    <source>
        <strain evidence="4">Ploen Becks lab</strain>
    </source>
</reference>
<feature type="domain" description="Apple" evidence="3">
    <location>
        <begin position="17"/>
        <end position="97"/>
    </location>
</feature>
<feature type="signal peptide" evidence="1">
    <location>
        <begin position="1"/>
        <end position="17"/>
    </location>
</feature>
<sequence>MNLKAFVIILLKKYILCQITKYRQIFDECDISLNNIYSIETQSLDECWFKCLENMQCYVFTFNKETKYCSFKQIENDISEMAVYNSIMVLGIIDKKCSNLDDFTPNLLNCSKYFGCINEIMTSFECQRDFYFDPFVKKCIQDSSCFYGCNGISKSNVSVINSESNYFDCSSQSLEQCSKDEIYIPEERHCRKIYQNIILKIDSDFLNSPKCKEISFIISDLSCISLESDQTTVQFQMVASPNKLDQNIAINYNSEDIPVFNY</sequence>
<evidence type="ECO:0000313" key="5">
    <source>
        <dbReference type="Proteomes" id="UP000663879"/>
    </source>
</evidence>
<protein>
    <recommendedName>
        <fullName evidence="6">Apple domain-containing protein</fullName>
    </recommendedName>
</protein>
<organism evidence="4 5">
    <name type="scientific">Brachionus calyciflorus</name>
    <dbReference type="NCBI Taxonomy" id="104777"/>
    <lineage>
        <taxon>Eukaryota</taxon>
        <taxon>Metazoa</taxon>
        <taxon>Spiralia</taxon>
        <taxon>Gnathifera</taxon>
        <taxon>Rotifera</taxon>
        <taxon>Eurotatoria</taxon>
        <taxon>Monogononta</taxon>
        <taxon>Pseudotrocha</taxon>
        <taxon>Ploima</taxon>
        <taxon>Brachionidae</taxon>
        <taxon>Brachionus</taxon>
    </lineage>
</organism>
<name>A0A814EH85_9BILA</name>
<dbReference type="SMART" id="SM00494">
    <property type="entry name" value="ChtBD2"/>
    <property type="match status" value="1"/>
</dbReference>
<feature type="chain" id="PRO_5032558505" description="Apple domain-containing protein" evidence="1">
    <location>
        <begin position="18"/>
        <end position="262"/>
    </location>
</feature>
<dbReference type="Gene3D" id="2.170.140.10">
    <property type="entry name" value="Chitin binding domain"/>
    <property type="match status" value="1"/>
</dbReference>
<evidence type="ECO:0000313" key="4">
    <source>
        <dbReference type="EMBL" id="CAF0972257.1"/>
    </source>
</evidence>
<dbReference type="AlphaFoldDB" id="A0A814EH85"/>
<evidence type="ECO:0000256" key="1">
    <source>
        <dbReference type="SAM" id="SignalP"/>
    </source>
</evidence>
<feature type="domain" description="Chitin-binding type-2" evidence="2">
    <location>
        <begin position="94"/>
        <end position="147"/>
    </location>
</feature>
<dbReference type="Gene3D" id="3.50.4.10">
    <property type="entry name" value="Hepatocyte Growth Factor"/>
    <property type="match status" value="1"/>
</dbReference>
<dbReference type="Proteomes" id="UP000663879">
    <property type="component" value="Unassembled WGS sequence"/>
</dbReference>
<dbReference type="SUPFAM" id="SSF57625">
    <property type="entry name" value="Invertebrate chitin-binding proteins"/>
    <property type="match status" value="1"/>
</dbReference>
<evidence type="ECO:0000259" key="3">
    <source>
        <dbReference type="PROSITE" id="PS50948"/>
    </source>
</evidence>
<evidence type="ECO:0008006" key="6">
    <source>
        <dbReference type="Google" id="ProtNLM"/>
    </source>
</evidence>
<proteinExistence type="predicted"/>
<dbReference type="GO" id="GO:0005576">
    <property type="term" value="C:extracellular region"/>
    <property type="evidence" value="ECO:0007669"/>
    <property type="project" value="InterPro"/>
</dbReference>
<dbReference type="GO" id="GO:0008061">
    <property type="term" value="F:chitin binding"/>
    <property type="evidence" value="ECO:0007669"/>
    <property type="project" value="InterPro"/>
</dbReference>
<dbReference type="EMBL" id="CAJNOC010003200">
    <property type="protein sequence ID" value="CAF0972257.1"/>
    <property type="molecule type" value="Genomic_DNA"/>
</dbReference>
<dbReference type="InterPro" id="IPR036508">
    <property type="entry name" value="Chitin-bd_dom_sf"/>
</dbReference>
<evidence type="ECO:0000259" key="2">
    <source>
        <dbReference type="PROSITE" id="PS50940"/>
    </source>
</evidence>
<comment type="caution">
    <text evidence="4">The sequence shown here is derived from an EMBL/GenBank/DDBJ whole genome shotgun (WGS) entry which is preliminary data.</text>
</comment>
<dbReference type="InterPro" id="IPR002557">
    <property type="entry name" value="Chitin-bd_dom"/>
</dbReference>
<dbReference type="PROSITE" id="PS50940">
    <property type="entry name" value="CHIT_BIND_II"/>
    <property type="match status" value="1"/>
</dbReference>
<gene>
    <name evidence="4" type="ORF">OXX778_LOCUS14979</name>
</gene>
<dbReference type="Pfam" id="PF01607">
    <property type="entry name" value="CBM_14"/>
    <property type="match status" value="1"/>
</dbReference>
<keyword evidence="5" id="KW-1185">Reference proteome</keyword>
<keyword evidence="1" id="KW-0732">Signal</keyword>
<dbReference type="Pfam" id="PF00024">
    <property type="entry name" value="PAN_1"/>
    <property type="match status" value="1"/>
</dbReference>